<dbReference type="PANTHER" id="PTHR13693:SF77">
    <property type="entry name" value="8-AMINO-7-OXONONANOATE SYNTHASE"/>
    <property type="match status" value="1"/>
</dbReference>
<evidence type="ECO:0000256" key="1">
    <source>
        <dbReference type="ARBA" id="ARBA00001933"/>
    </source>
</evidence>
<evidence type="ECO:0000256" key="3">
    <source>
        <dbReference type="ARBA" id="ARBA00022679"/>
    </source>
</evidence>
<feature type="region of interest" description="Disordered" evidence="5">
    <location>
        <begin position="65"/>
        <end position="98"/>
    </location>
</feature>
<dbReference type="Pfam" id="PF00155">
    <property type="entry name" value="Aminotran_1_2"/>
    <property type="match status" value="1"/>
</dbReference>
<protein>
    <submittedName>
        <fullName evidence="7">Putative 8-amino-7-oxononanoate synthase</fullName>
    </submittedName>
</protein>
<accession>A0A5N5CYK1</accession>
<dbReference type="PANTHER" id="PTHR13693">
    <property type="entry name" value="CLASS II AMINOTRANSFERASE/8-AMINO-7-OXONONANOATE SYNTHASE"/>
    <property type="match status" value="1"/>
</dbReference>
<name>A0A5N5CYK1_9PEZI</name>
<sequence>MTDRKPLTNLETTFSHLLARRHSRSLLRRLTIAPPGTVDFSSNDYLSLSTHPEIRSTFLSLLQAPQPITPPPSITGTSNPNAPSQPPPIGSRGSRLLDGNHPLTVSLESLISTHHRSPSGLLFNSGFDANVGLFSTLPQPSDVIVYDELIHASVHDGMRLSRVPAPRRLAFAHNDVGGLRRVLEGIVGDREVGEKVRAGKANVFVAVEAVYSMDGDVAPLRAMLDLVDELLPKGNNYFIVDEAHATGVFGGAGGRGLTCELGVEDRVFARVVTFGKALGSQGAIVLCSPITRSYLINYARTLIYTTALSHPSLASIAATYDFLIAGKTTPLLTHLHTLIRTTHALLTALIARLPPNTTTTPLLSLAPLPANPSPIVPLFTPHPRALAAHCQAAGYTVRAIVAPTVPHGAERVRVCLHAGNTVEEVRGLVRAVEGWVEARLKEEGGVGGGGVLLPSSSSSEEERVGGGGGSVVAGRAVLEKARL</sequence>
<dbReference type="Gene3D" id="3.90.1150.10">
    <property type="entry name" value="Aspartate Aminotransferase, domain 1"/>
    <property type="match status" value="1"/>
</dbReference>
<dbReference type="InterPro" id="IPR050087">
    <property type="entry name" value="AON_synthase_class-II"/>
</dbReference>
<dbReference type="Gene3D" id="3.40.640.10">
    <property type="entry name" value="Type I PLP-dependent aspartate aminotransferase-like (Major domain)"/>
    <property type="match status" value="1"/>
</dbReference>
<feature type="domain" description="Aminotransferase class I/classII large" evidence="6">
    <location>
        <begin position="38"/>
        <end position="431"/>
    </location>
</feature>
<evidence type="ECO:0000313" key="8">
    <source>
        <dbReference type="Proteomes" id="UP000325902"/>
    </source>
</evidence>
<organism evidence="7 8">
    <name type="scientific">Lasiodiplodia theobromae</name>
    <dbReference type="NCBI Taxonomy" id="45133"/>
    <lineage>
        <taxon>Eukaryota</taxon>
        <taxon>Fungi</taxon>
        <taxon>Dikarya</taxon>
        <taxon>Ascomycota</taxon>
        <taxon>Pezizomycotina</taxon>
        <taxon>Dothideomycetes</taxon>
        <taxon>Dothideomycetes incertae sedis</taxon>
        <taxon>Botryosphaeriales</taxon>
        <taxon>Botryosphaeriaceae</taxon>
        <taxon>Lasiodiplodia</taxon>
    </lineage>
</organism>
<gene>
    <name evidence="7" type="primary">bioF</name>
    <name evidence="7" type="ORF">DBV05_g10967</name>
</gene>
<dbReference type="Proteomes" id="UP000325902">
    <property type="component" value="Unassembled WGS sequence"/>
</dbReference>
<dbReference type="SUPFAM" id="SSF53383">
    <property type="entry name" value="PLP-dependent transferases"/>
    <property type="match status" value="1"/>
</dbReference>
<dbReference type="InterPro" id="IPR015424">
    <property type="entry name" value="PyrdxlP-dep_Trfase"/>
</dbReference>
<dbReference type="OrthoDB" id="2382073at2759"/>
<comment type="caution">
    <text evidence="7">The sequence shown here is derived from an EMBL/GenBank/DDBJ whole genome shotgun (WGS) entry which is preliminary data.</text>
</comment>
<evidence type="ECO:0000313" key="7">
    <source>
        <dbReference type="EMBL" id="KAB2570362.1"/>
    </source>
</evidence>
<dbReference type="InterPro" id="IPR015421">
    <property type="entry name" value="PyrdxlP-dep_Trfase_major"/>
</dbReference>
<feature type="region of interest" description="Disordered" evidence="5">
    <location>
        <begin position="447"/>
        <end position="470"/>
    </location>
</feature>
<dbReference type="GO" id="GO:0030170">
    <property type="term" value="F:pyridoxal phosphate binding"/>
    <property type="evidence" value="ECO:0007669"/>
    <property type="project" value="InterPro"/>
</dbReference>
<comment type="cofactor">
    <cofactor evidence="1">
        <name>pyridoxal 5'-phosphate</name>
        <dbReference type="ChEBI" id="CHEBI:597326"/>
    </cofactor>
</comment>
<evidence type="ECO:0000259" key="6">
    <source>
        <dbReference type="Pfam" id="PF00155"/>
    </source>
</evidence>
<comment type="similarity">
    <text evidence="2">Belongs to the class-II pyridoxal-phosphate-dependent aminotransferase family. BioF subfamily.</text>
</comment>
<dbReference type="GO" id="GO:0016740">
    <property type="term" value="F:transferase activity"/>
    <property type="evidence" value="ECO:0007669"/>
    <property type="project" value="UniProtKB-KW"/>
</dbReference>
<keyword evidence="3" id="KW-0808">Transferase</keyword>
<keyword evidence="8" id="KW-1185">Reference proteome</keyword>
<proteinExistence type="inferred from homology"/>
<reference evidence="7 8" key="1">
    <citation type="journal article" date="2019" name="Sci. Rep.">
        <title>A multi-omics analysis of the grapevine pathogen Lasiodiplodia theobromae reveals that temperature affects the expression of virulence- and pathogenicity-related genes.</title>
        <authorList>
            <person name="Felix C."/>
            <person name="Meneses R."/>
            <person name="Goncalves M.F.M."/>
            <person name="Tilleman L."/>
            <person name="Duarte A.S."/>
            <person name="Jorrin-Novo J.V."/>
            <person name="Van de Peer Y."/>
            <person name="Deforce D."/>
            <person name="Van Nieuwerburgh F."/>
            <person name="Esteves A.C."/>
            <person name="Alves A."/>
        </authorList>
    </citation>
    <scope>NUCLEOTIDE SEQUENCE [LARGE SCALE GENOMIC DNA]</scope>
    <source>
        <strain evidence="7 8">LA-SOL3</strain>
    </source>
</reference>
<evidence type="ECO:0000256" key="2">
    <source>
        <dbReference type="ARBA" id="ARBA00010008"/>
    </source>
</evidence>
<evidence type="ECO:0000256" key="4">
    <source>
        <dbReference type="ARBA" id="ARBA00022898"/>
    </source>
</evidence>
<dbReference type="EMBL" id="VCHE01000139">
    <property type="protein sequence ID" value="KAB2570362.1"/>
    <property type="molecule type" value="Genomic_DNA"/>
</dbReference>
<evidence type="ECO:0000256" key="5">
    <source>
        <dbReference type="SAM" id="MobiDB-lite"/>
    </source>
</evidence>
<dbReference type="InterPro" id="IPR015422">
    <property type="entry name" value="PyrdxlP-dep_Trfase_small"/>
</dbReference>
<dbReference type="GO" id="GO:0009102">
    <property type="term" value="P:biotin biosynthetic process"/>
    <property type="evidence" value="ECO:0007669"/>
    <property type="project" value="TreeGrafter"/>
</dbReference>
<keyword evidence="4" id="KW-0663">Pyridoxal phosphate</keyword>
<dbReference type="InterPro" id="IPR004839">
    <property type="entry name" value="Aminotransferase_I/II_large"/>
</dbReference>
<dbReference type="AlphaFoldDB" id="A0A5N5CYK1"/>